<keyword evidence="5 8" id="KW-0472">Membrane</keyword>
<dbReference type="OrthoDB" id="6612291at2759"/>
<feature type="transmembrane region" description="Helical" evidence="8">
    <location>
        <begin position="329"/>
        <end position="350"/>
    </location>
</feature>
<dbReference type="PANTHER" id="PTHR48021:SF1">
    <property type="entry name" value="GH07001P-RELATED"/>
    <property type="match status" value="1"/>
</dbReference>
<evidence type="ECO:0000256" key="4">
    <source>
        <dbReference type="ARBA" id="ARBA00022989"/>
    </source>
</evidence>
<dbReference type="AlphaFoldDB" id="A0A6J0BQM7"/>
<feature type="transmembrane region" description="Helical" evidence="8">
    <location>
        <begin position="425"/>
        <end position="449"/>
    </location>
</feature>
<dbReference type="GeneID" id="107221924"/>
<keyword evidence="2" id="KW-1003">Cell membrane</keyword>
<dbReference type="PROSITE" id="PS00217">
    <property type="entry name" value="SUGAR_TRANSPORT_2"/>
    <property type="match status" value="1"/>
</dbReference>
<dbReference type="NCBIfam" id="TIGR00879">
    <property type="entry name" value="SP"/>
    <property type="match status" value="1"/>
</dbReference>
<reference evidence="11" key="1">
    <citation type="submission" date="2025-08" db="UniProtKB">
        <authorList>
            <consortium name="RefSeq"/>
        </authorList>
    </citation>
    <scope>IDENTIFICATION</scope>
    <source>
        <tissue evidence="11">Thorax and Abdomen</tissue>
    </source>
</reference>
<evidence type="ECO:0000256" key="6">
    <source>
        <dbReference type="ARBA" id="ARBA00023180"/>
    </source>
</evidence>
<evidence type="ECO:0000256" key="7">
    <source>
        <dbReference type="RuleBase" id="RU003346"/>
    </source>
</evidence>
<keyword evidence="3 8" id="KW-0812">Transmembrane</keyword>
<dbReference type="InterPro" id="IPR005829">
    <property type="entry name" value="Sugar_transporter_CS"/>
</dbReference>
<dbReference type="PROSITE" id="PS00216">
    <property type="entry name" value="SUGAR_TRANSPORT_1"/>
    <property type="match status" value="2"/>
</dbReference>
<keyword evidence="6" id="KW-0325">Glycoprotein</keyword>
<feature type="domain" description="Major facilitator superfamily (MFS) profile" evidence="9">
    <location>
        <begin position="29"/>
        <end position="453"/>
    </location>
</feature>
<dbReference type="CDD" id="cd17358">
    <property type="entry name" value="MFS_GLUT6_8_Class3_like"/>
    <property type="match status" value="1"/>
</dbReference>
<evidence type="ECO:0000256" key="3">
    <source>
        <dbReference type="ARBA" id="ARBA00022692"/>
    </source>
</evidence>
<evidence type="ECO:0000256" key="8">
    <source>
        <dbReference type="SAM" id="Phobius"/>
    </source>
</evidence>
<feature type="transmembrane region" description="Helical" evidence="8">
    <location>
        <begin position="299"/>
        <end position="322"/>
    </location>
</feature>
<accession>A0A6J0BQM7</accession>
<feature type="transmembrane region" description="Helical" evidence="8">
    <location>
        <begin position="362"/>
        <end position="387"/>
    </location>
</feature>
<sequence length="484" mass="52705">MFVSVRELKMSSFDPENHSTPSPTAEKLIQYLATLSATLAAVTAGNYLGWSSPALPLYNQKDTLTLVDDEQSWVGSLLPLGALVGAIPAGWIADKVGRKKAILMIGVPYLICWFIIGFAPSPLWLFVARFFAGAAIGATTVVVPLYVSEIAEPAIRGTLGALFQLQITIGISLGYLTGLIKNLKWIAVTSALTPAALLLVFLFMPETPVWLIGQDRRDDAERAMERLRGKSYPFPQELAQLESNRKSQRMQKASFAELKNHKRAVLISFGLMILQQLSGINAVIFYAEELFKAEGSALSPTACTGIMGVAQVFATCVSMLLIDKAGRRILLMTSSSVMGLCLIAVALHFYFQSGVQSTGIPWAPLIFLTIYVIMFAIGFGPVPWIMVNEVSPTNVVGTIGSAAAMLNWSLAFAVTKIFINMKLVIGLPLSFGMFALICLTGTIFIAAIIPETKGKTREEIQMKLHRIRKMETKNDTVANDQTTL</sequence>
<feature type="transmembrane region" description="Helical" evidence="8">
    <location>
        <begin position="185"/>
        <end position="204"/>
    </location>
</feature>
<feature type="transmembrane region" description="Helical" evidence="8">
    <location>
        <begin position="126"/>
        <end position="147"/>
    </location>
</feature>
<keyword evidence="7" id="KW-0813">Transport</keyword>
<dbReference type="GO" id="GO:0051119">
    <property type="term" value="F:sugar transmembrane transporter activity"/>
    <property type="evidence" value="ECO:0007669"/>
    <property type="project" value="InterPro"/>
</dbReference>
<dbReference type="RefSeq" id="XP_015516592.2">
    <property type="nucleotide sequence ID" value="XM_015661106.2"/>
</dbReference>
<evidence type="ECO:0000259" key="9">
    <source>
        <dbReference type="PROSITE" id="PS50850"/>
    </source>
</evidence>
<feature type="transmembrane region" description="Helical" evidence="8">
    <location>
        <begin position="28"/>
        <end position="50"/>
    </location>
</feature>
<feature type="transmembrane region" description="Helical" evidence="8">
    <location>
        <begin position="264"/>
        <end position="287"/>
    </location>
</feature>
<dbReference type="InterPro" id="IPR036259">
    <property type="entry name" value="MFS_trans_sf"/>
</dbReference>
<organism evidence="11">
    <name type="scientific">Neodiprion lecontei</name>
    <name type="common">Redheaded pine sawfly</name>
    <dbReference type="NCBI Taxonomy" id="441921"/>
    <lineage>
        <taxon>Eukaryota</taxon>
        <taxon>Metazoa</taxon>
        <taxon>Ecdysozoa</taxon>
        <taxon>Arthropoda</taxon>
        <taxon>Hexapoda</taxon>
        <taxon>Insecta</taxon>
        <taxon>Pterygota</taxon>
        <taxon>Neoptera</taxon>
        <taxon>Endopterygota</taxon>
        <taxon>Hymenoptera</taxon>
        <taxon>Tenthredinoidea</taxon>
        <taxon>Diprionidae</taxon>
        <taxon>Diprioninae</taxon>
        <taxon>Neodiprion</taxon>
    </lineage>
</organism>
<dbReference type="InterPro" id="IPR044775">
    <property type="entry name" value="MFS_ERD6/Tret1-like"/>
</dbReference>
<comment type="similarity">
    <text evidence="7">Belongs to the major facilitator superfamily. Sugar transporter (TC 2.A.1.1) family.</text>
</comment>
<evidence type="ECO:0000256" key="5">
    <source>
        <dbReference type="ARBA" id="ARBA00023136"/>
    </source>
</evidence>
<dbReference type="InterPro" id="IPR003663">
    <property type="entry name" value="Sugar/inositol_transpt"/>
</dbReference>
<dbReference type="Gene3D" id="1.20.1250.20">
    <property type="entry name" value="MFS general substrate transporter like domains"/>
    <property type="match status" value="1"/>
</dbReference>
<feature type="transmembrane region" description="Helical" evidence="8">
    <location>
        <begin position="101"/>
        <end position="120"/>
    </location>
</feature>
<dbReference type="PROSITE" id="PS50850">
    <property type="entry name" value="MFS"/>
    <property type="match status" value="1"/>
</dbReference>
<name>A0A6J0BQM7_NEOLC</name>
<evidence type="ECO:0000313" key="10">
    <source>
        <dbReference type="Proteomes" id="UP000829291"/>
    </source>
</evidence>
<protein>
    <submittedName>
        <fullName evidence="11">Facilitated trehalose transporter Tret1-like</fullName>
    </submittedName>
</protein>
<evidence type="ECO:0000256" key="2">
    <source>
        <dbReference type="ARBA" id="ARBA00022475"/>
    </source>
</evidence>
<feature type="transmembrane region" description="Helical" evidence="8">
    <location>
        <begin position="399"/>
        <end position="419"/>
    </location>
</feature>
<dbReference type="Pfam" id="PF00083">
    <property type="entry name" value="Sugar_tr"/>
    <property type="match status" value="1"/>
</dbReference>
<dbReference type="GO" id="GO:0005886">
    <property type="term" value="C:plasma membrane"/>
    <property type="evidence" value="ECO:0007669"/>
    <property type="project" value="UniProtKB-SubCell"/>
</dbReference>
<dbReference type="InterPro" id="IPR005828">
    <property type="entry name" value="MFS_sugar_transport-like"/>
</dbReference>
<proteinExistence type="inferred from homology"/>
<evidence type="ECO:0000256" key="1">
    <source>
        <dbReference type="ARBA" id="ARBA00004651"/>
    </source>
</evidence>
<feature type="transmembrane region" description="Helical" evidence="8">
    <location>
        <begin position="159"/>
        <end position="179"/>
    </location>
</feature>
<dbReference type="InterPro" id="IPR050549">
    <property type="entry name" value="MFS_Trehalose_Transporter"/>
</dbReference>
<keyword evidence="10" id="KW-1185">Reference proteome</keyword>
<dbReference type="SUPFAM" id="SSF103473">
    <property type="entry name" value="MFS general substrate transporter"/>
    <property type="match status" value="1"/>
</dbReference>
<dbReference type="KEGG" id="nlo:107221924"/>
<dbReference type="Proteomes" id="UP000829291">
    <property type="component" value="Chromosome 1"/>
</dbReference>
<keyword evidence="4 8" id="KW-1133">Transmembrane helix</keyword>
<dbReference type="PANTHER" id="PTHR48021">
    <property type="match status" value="1"/>
</dbReference>
<evidence type="ECO:0000313" key="11">
    <source>
        <dbReference type="RefSeq" id="XP_015516592.2"/>
    </source>
</evidence>
<dbReference type="InterPro" id="IPR020846">
    <property type="entry name" value="MFS_dom"/>
</dbReference>
<feature type="transmembrane region" description="Helical" evidence="8">
    <location>
        <begin position="73"/>
        <end position="94"/>
    </location>
</feature>
<comment type="subcellular location">
    <subcellularLocation>
        <location evidence="1">Cell membrane</location>
        <topology evidence="1">Multi-pass membrane protein</topology>
    </subcellularLocation>
</comment>
<dbReference type="InParanoid" id="A0A6J0BQM7"/>
<gene>
    <name evidence="11" type="primary">LOC107221924</name>
</gene>
<dbReference type="PRINTS" id="PR00171">
    <property type="entry name" value="SUGRTRNSPORT"/>
</dbReference>